<evidence type="ECO:0000313" key="2">
    <source>
        <dbReference type="EMBL" id="EMB17741.1"/>
    </source>
</evidence>
<reference evidence="2" key="1">
    <citation type="submission" date="2012-11" db="EMBL/GenBank/DDBJ databases">
        <title>Permanent draft genomes of Rhodopirellula europaea strain SH398 and 6C.</title>
        <authorList>
            <person name="Richter M."/>
            <person name="Richter-Heitmann T."/>
            <person name="Frank C."/>
            <person name="Harder J."/>
            <person name="Glockner F.O."/>
        </authorList>
    </citation>
    <scope>NUCLEOTIDE SEQUENCE</scope>
    <source>
        <strain evidence="2">6C</strain>
    </source>
</reference>
<gene>
    <name evidence="2" type="ORF">RE6C_01508</name>
</gene>
<sequence>MLFANTDWYLYNFRGGLARELKSQGHQVTMVSPAGHYTDRLATEFAWRELDLSGGSKNPLSNLAALNRVRTLYQELRPDLVHHFTIKCVLYGGLVARQMGIPTVQAVTGLGHIFTDDGVINRGIRNLIRPMYRHALGGKQTRVIFQNTGDRDFFLQSKLVEQSNTELIRGSGADCKRFRPRDEARRPGPCRLLFASRLIREKGVYELLEAAKNLREMGCEFELVVAGDIYPGNPSSLSPADLESMKADVTYLGHIDDMEPHFHDADVVVLPTYAEGTPRVLLEAGACGKPLIGTDIPGCRGVVEDGENGFLVPPRVTEPLQIAMETLINDEGMRRRFGLASRQIIVDGFSETEVVARTLQVYQDVLRS</sequence>
<dbReference type="Pfam" id="PF13477">
    <property type="entry name" value="Glyco_trans_4_2"/>
    <property type="match status" value="1"/>
</dbReference>
<dbReference type="InterPro" id="IPR028098">
    <property type="entry name" value="Glyco_trans_4-like_N"/>
</dbReference>
<evidence type="ECO:0000259" key="1">
    <source>
        <dbReference type="Pfam" id="PF13477"/>
    </source>
</evidence>
<dbReference type="EMBL" id="ANMO01000089">
    <property type="protein sequence ID" value="EMB17741.1"/>
    <property type="molecule type" value="Genomic_DNA"/>
</dbReference>
<dbReference type="PANTHER" id="PTHR12526:SF638">
    <property type="entry name" value="SPORE COAT PROTEIN SA"/>
    <property type="match status" value="1"/>
</dbReference>
<dbReference type="PANTHER" id="PTHR12526">
    <property type="entry name" value="GLYCOSYLTRANSFERASE"/>
    <property type="match status" value="1"/>
</dbReference>
<proteinExistence type="predicted"/>
<name>M2A808_9BACT</name>
<comment type="caution">
    <text evidence="2">The sequence shown here is derived from an EMBL/GenBank/DDBJ whole genome shotgun (WGS) entry which is preliminary data.</text>
</comment>
<reference evidence="2" key="2">
    <citation type="journal article" date="2013" name="Mar. Genomics">
        <title>Expression of sulfatases in Rhodopirellula baltica and the diversity of sulfatases in the genus Rhodopirellula.</title>
        <authorList>
            <person name="Wegner C.E."/>
            <person name="Richter-Heitmann T."/>
            <person name="Klindworth A."/>
            <person name="Klockow C."/>
            <person name="Richter M."/>
            <person name="Achstetter T."/>
            <person name="Glockner F.O."/>
            <person name="Harder J."/>
        </authorList>
    </citation>
    <scope>NUCLEOTIDE SEQUENCE [LARGE SCALE GENOMIC DNA]</scope>
    <source>
        <strain evidence="2">6C</strain>
    </source>
</reference>
<feature type="domain" description="Glycosyltransferase subfamily 4-like N-terminal" evidence="1">
    <location>
        <begin position="2"/>
        <end position="147"/>
    </location>
</feature>
<organism evidence="2 3">
    <name type="scientific">Rhodopirellula europaea 6C</name>
    <dbReference type="NCBI Taxonomy" id="1263867"/>
    <lineage>
        <taxon>Bacteria</taxon>
        <taxon>Pseudomonadati</taxon>
        <taxon>Planctomycetota</taxon>
        <taxon>Planctomycetia</taxon>
        <taxon>Pirellulales</taxon>
        <taxon>Pirellulaceae</taxon>
        <taxon>Rhodopirellula</taxon>
    </lineage>
</organism>
<dbReference type="CDD" id="cd03808">
    <property type="entry name" value="GT4_CapM-like"/>
    <property type="match status" value="1"/>
</dbReference>
<keyword evidence="2" id="KW-0808">Transferase</keyword>
<dbReference type="Proteomes" id="UP000011529">
    <property type="component" value="Unassembled WGS sequence"/>
</dbReference>
<keyword evidence="3" id="KW-1185">Reference proteome</keyword>
<dbReference type="Pfam" id="PF13692">
    <property type="entry name" value="Glyco_trans_1_4"/>
    <property type="match status" value="1"/>
</dbReference>
<protein>
    <submittedName>
        <fullName evidence="2">Glycosyl transferase group 1, family protein</fullName>
    </submittedName>
</protein>
<accession>M2A808</accession>
<dbReference type="AlphaFoldDB" id="M2A808"/>
<dbReference type="Gene3D" id="3.40.50.2000">
    <property type="entry name" value="Glycogen Phosphorylase B"/>
    <property type="match status" value="2"/>
</dbReference>
<dbReference type="PATRIC" id="fig|1263867.3.peg.1593"/>
<dbReference type="GO" id="GO:0016757">
    <property type="term" value="F:glycosyltransferase activity"/>
    <property type="evidence" value="ECO:0007669"/>
    <property type="project" value="UniProtKB-ARBA"/>
</dbReference>
<dbReference type="SUPFAM" id="SSF53756">
    <property type="entry name" value="UDP-Glycosyltransferase/glycogen phosphorylase"/>
    <property type="match status" value="1"/>
</dbReference>
<evidence type="ECO:0000313" key="3">
    <source>
        <dbReference type="Proteomes" id="UP000011529"/>
    </source>
</evidence>
<dbReference type="RefSeq" id="WP_008655202.1">
    <property type="nucleotide sequence ID" value="NZ_ANMO01000089.1"/>
</dbReference>